<evidence type="ECO:0000313" key="4">
    <source>
        <dbReference type="EMBL" id="MBL6078590.1"/>
    </source>
</evidence>
<accession>A0ABS1U1L9</accession>
<dbReference type="InterPro" id="IPR029058">
    <property type="entry name" value="AB_hydrolase_fold"/>
</dbReference>
<feature type="chain" id="PRO_5047211126" evidence="2">
    <location>
        <begin position="19"/>
        <end position="275"/>
    </location>
</feature>
<dbReference type="EMBL" id="JAETWB010000003">
    <property type="protein sequence ID" value="MBL6078590.1"/>
    <property type="molecule type" value="Genomic_DNA"/>
</dbReference>
<dbReference type="InterPro" id="IPR050300">
    <property type="entry name" value="GDXG_lipolytic_enzyme"/>
</dbReference>
<organism evidence="4 5">
    <name type="scientific">Belnapia arida</name>
    <dbReference type="NCBI Taxonomy" id="2804533"/>
    <lineage>
        <taxon>Bacteria</taxon>
        <taxon>Pseudomonadati</taxon>
        <taxon>Pseudomonadota</taxon>
        <taxon>Alphaproteobacteria</taxon>
        <taxon>Acetobacterales</taxon>
        <taxon>Roseomonadaceae</taxon>
        <taxon>Belnapia</taxon>
    </lineage>
</organism>
<proteinExistence type="predicted"/>
<dbReference type="Proteomes" id="UP000660885">
    <property type="component" value="Unassembled WGS sequence"/>
</dbReference>
<dbReference type="GO" id="GO:0016787">
    <property type="term" value="F:hydrolase activity"/>
    <property type="evidence" value="ECO:0007669"/>
    <property type="project" value="UniProtKB-KW"/>
</dbReference>
<evidence type="ECO:0000256" key="2">
    <source>
        <dbReference type="SAM" id="SignalP"/>
    </source>
</evidence>
<gene>
    <name evidence="4" type="ORF">JMJ56_11280</name>
</gene>
<dbReference type="PANTHER" id="PTHR48081">
    <property type="entry name" value="AB HYDROLASE SUPERFAMILY PROTEIN C4A8.06C"/>
    <property type="match status" value="1"/>
</dbReference>
<dbReference type="Gene3D" id="3.40.50.1820">
    <property type="entry name" value="alpha/beta hydrolase"/>
    <property type="match status" value="1"/>
</dbReference>
<feature type="domain" description="BD-FAE-like" evidence="3">
    <location>
        <begin position="44"/>
        <end position="227"/>
    </location>
</feature>
<keyword evidence="2" id="KW-0732">Signal</keyword>
<comment type="caution">
    <text evidence="4">The sequence shown here is derived from an EMBL/GenBank/DDBJ whole genome shotgun (WGS) entry which is preliminary data.</text>
</comment>
<feature type="signal peptide" evidence="2">
    <location>
        <begin position="1"/>
        <end position="18"/>
    </location>
</feature>
<protein>
    <submittedName>
        <fullName evidence="4">Alpha/beta hydrolase</fullName>
    </submittedName>
</protein>
<dbReference type="RefSeq" id="WP_202831701.1">
    <property type="nucleotide sequence ID" value="NZ_JAETWB010000003.1"/>
</dbReference>
<dbReference type="Pfam" id="PF20434">
    <property type="entry name" value="BD-FAE"/>
    <property type="match status" value="1"/>
</dbReference>
<evidence type="ECO:0000313" key="5">
    <source>
        <dbReference type="Proteomes" id="UP000660885"/>
    </source>
</evidence>
<dbReference type="PROSITE" id="PS51257">
    <property type="entry name" value="PROKAR_LIPOPROTEIN"/>
    <property type="match status" value="1"/>
</dbReference>
<keyword evidence="1 4" id="KW-0378">Hydrolase</keyword>
<evidence type="ECO:0000259" key="3">
    <source>
        <dbReference type="Pfam" id="PF20434"/>
    </source>
</evidence>
<keyword evidence="5" id="KW-1185">Reference proteome</keyword>
<dbReference type="InterPro" id="IPR049492">
    <property type="entry name" value="BD-FAE-like_dom"/>
</dbReference>
<evidence type="ECO:0000256" key="1">
    <source>
        <dbReference type="ARBA" id="ARBA00022801"/>
    </source>
</evidence>
<sequence>MRSLMLLAGLLLAGCSGADVLNGFASASGVAVSEGIPYAARLTLDLYEPKAPKPDAPVLVFFHGGGWESGSPADYRFLGTVLAREGLRVVIPAYRLWPEAGYPAFLEDGAQAVRWARDRWPEARLMLMGHSAGAYIAVMLALDERWLGAAGLRPGRDLAGVIGLSGPYDFLPLRSPVLQAIFGPEQGWPETQPIAHVSAGAPPMLLAAGLADTTVRPSNTANLAAALRAAGNIVEERYYPQLGHVMTIGAFAGLLRPVAPVQQDVLDFLARRQAP</sequence>
<dbReference type="SUPFAM" id="SSF53474">
    <property type="entry name" value="alpha/beta-Hydrolases"/>
    <property type="match status" value="1"/>
</dbReference>
<name>A0ABS1U1L9_9PROT</name>
<reference evidence="4 5" key="1">
    <citation type="submission" date="2021-01" db="EMBL/GenBank/DDBJ databases">
        <title>Belnapia mucosa sp. nov. and Belnapia arida sp. nov., isolated from the Tabernas Desert (Almeria, Spain).</title>
        <authorList>
            <person name="Molina-Menor E."/>
            <person name="Vidal-Verdu A."/>
            <person name="Calonge A."/>
            <person name="Satari L."/>
            <person name="Pereto J."/>
            <person name="Porcar M."/>
        </authorList>
    </citation>
    <scope>NUCLEOTIDE SEQUENCE [LARGE SCALE GENOMIC DNA]</scope>
    <source>
        <strain evidence="4 5">T18</strain>
    </source>
</reference>
<dbReference type="PANTHER" id="PTHR48081:SF9">
    <property type="entry name" value="CARBOXYLESTERASE"/>
    <property type="match status" value="1"/>
</dbReference>